<evidence type="ECO:0000256" key="11">
    <source>
        <dbReference type="ARBA" id="ARBA00023212"/>
    </source>
</evidence>
<comment type="subunit">
    <text evidence="19">Homotetramer. Interacts with PCTP.</text>
</comment>
<comment type="function">
    <text evidence="18">Catalyzes the hydrolysis of acyl-CoAs into free fatty acids and coenzyme A (CoASH), regulating their respective intracellular levels. Has acyl-CoA thioesterase activity towards medium (C12) and long-chain (C18) fatty acyl-CoA substrates. Can also hydrolyze 3-hydroxyphenylacetyl-CoA and 3,4-dihydroxyphenylacetyl-CoA (in vitro). May play a role in controlling adaptive thermogenesis.</text>
</comment>
<dbReference type="GO" id="GO:0006629">
    <property type="term" value="P:lipid metabolic process"/>
    <property type="evidence" value="ECO:0007669"/>
    <property type="project" value="UniProtKB-KW"/>
</dbReference>
<dbReference type="InterPro" id="IPR006683">
    <property type="entry name" value="Thioestr_dom"/>
</dbReference>
<feature type="domain" description="Thioesterase" evidence="24">
    <location>
        <begin position="51"/>
        <end position="131"/>
    </location>
</feature>
<evidence type="ECO:0000256" key="3">
    <source>
        <dbReference type="ARBA" id="ARBA00004186"/>
    </source>
</evidence>
<dbReference type="Pfam" id="PF03061">
    <property type="entry name" value="4HBT"/>
    <property type="match status" value="1"/>
</dbReference>
<comment type="catalytic activity">
    <reaction evidence="15">
        <text>dodecanoyl-CoA + H2O = dodecanoate + CoA + H(+)</text>
        <dbReference type="Rhea" id="RHEA:30135"/>
        <dbReference type="ChEBI" id="CHEBI:15377"/>
        <dbReference type="ChEBI" id="CHEBI:15378"/>
        <dbReference type="ChEBI" id="CHEBI:18262"/>
        <dbReference type="ChEBI" id="CHEBI:57287"/>
        <dbReference type="ChEBI" id="CHEBI:57375"/>
    </reaction>
    <physiologicalReaction direction="left-to-right" evidence="15">
        <dbReference type="Rhea" id="RHEA:30136"/>
    </physiologicalReaction>
</comment>
<evidence type="ECO:0000256" key="12">
    <source>
        <dbReference type="ARBA" id="ARBA00023242"/>
    </source>
</evidence>
<evidence type="ECO:0000256" key="7">
    <source>
        <dbReference type="ARBA" id="ARBA00022801"/>
    </source>
</evidence>
<evidence type="ECO:0000256" key="5">
    <source>
        <dbReference type="ARBA" id="ARBA00008324"/>
    </source>
</evidence>
<evidence type="ECO:0000256" key="4">
    <source>
        <dbReference type="ARBA" id="ARBA00004514"/>
    </source>
</evidence>
<name>E2AFE2_CAMFO</name>
<dbReference type="PANTHER" id="PTHR21660:SF1">
    <property type="entry name" value="ACYL-COENZYME A THIOESTERASE 13"/>
    <property type="match status" value="1"/>
</dbReference>
<dbReference type="OMA" id="KQIMRAM"/>
<keyword evidence="26" id="KW-1185">Reference proteome</keyword>
<comment type="catalytic activity">
    <reaction evidence="17">
        <text>a fatty acyl-CoA + H2O = a fatty acid + CoA + H(+)</text>
        <dbReference type="Rhea" id="RHEA:16781"/>
        <dbReference type="ChEBI" id="CHEBI:15377"/>
        <dbReference type="ChEBI" id="CHEBI:15378"/>
        <dbReference type="ChEBI" id="CHEBI:28868"/>
        <dbReference type="ChEBI" id="CHEBI:57287"/>
        <dbReference type="ChEBI" id="CHEBI:77636"/>
    </reaction>
    <physiologicalReaction direction="left-to-right" evidence="17">
        <dbReference type="Rhea" id="RHEA:16782"/>
    </physiologicalReaction>
</comment>
<evidence type="ECO:0000256" key="16">
    <source>
        <dbReference type="ARBA" id="ARBA00050199"/>
    </source>
</evidence>
<keyword evidence="7" id="KW-0378">Hydrolase</keyword>
<keyword evidence="11" id="KW-0206">Cytoskeleton</keyword>
<dbReference type="STRING" id="104421.E2AFE2"/>
<comment type="subcellular location">
    <subcellularLocation>
        <location evidence="3">Cytoplasm</location>
        <location evidence="3">Cytoskeleton</location>
        <location evidence="3">Spindle</location>
    </subcellularLocation>
    <subcellularLocation>
        <location evidence="4">Cytoplasm</location>
        <location evidence="4">Cytosol</location>
    </subcellularLocation>
    <subcellularLocation>
        <location evidence="2">Mitochondrion</location>
    </subcellularLocation>
    <subcellularLocation>
        <location evidence="1">Nucleus</location>
    </subcellularLocation>
</comment>
<evidence type="ECO:0000256" key="1">
    <source>
        <dbReference type="ARBA" id="ARBA00004123"/>
    </source>
</evidence>
<keyword evidence="8" id="KW-0007">Acetylation</keyword>
<comment type="similarity">
    <text evidence="5">Belongs to the thioesterase PaaI family.</text>
</comment>
<dbReference type="InterPro" id="IPR029069">
    <property type="entry name" value="HotDog_dom_sf"/>
</dbReference>
<dbReference type="Proteomes" id="UP000000311">
    <property type="component" value="Unassembled WGS sequence"/>
</dbReference>
<dbReference type="GO" id="GO:0005739">
    <property type="term" value="C:mitochondrion"/>
    <property type="evidence" value="ECO:0007669"/>
    <property type="project" value="UniProtKB-SubCell"/>
</dbReference>
<dbReference type="GO" id="GO:0005634">
    <property type="term" value="C:nucleus"/>
    <property type="evidence" value="ECO:0007669"/>
    <property type="project" value="UniProtKB-SubCell"/>
</dbReference>
<evidence type="ECO:0000256" key="6">
    <source>
        <dbReference type="ARBA" id="ARBA00022490"/>
    </source>
</evidence>
<keyword evidence="6" id="KW-0963">Cytoplasm</keyword>
<dbReference type="GO" id="GO:0047617">
    <property type="term" value="F:fatty acyl-CoA hydrolase activity"/>
    <property type="evidence" value="ECO:0007669"/>
    <property type="project" value="InterPro"/>
</dbReference>
<gene>
    <name evidence="25" type="ORF">EAG_07333</name>
</gene>
<dbReference type="InterPro" id="IPR039298">
    <property type="entry name" value="ACOT13"/>
</dbReference>
<keyword evidence="12" id="KW-0539">Nucleus</keyword>
<evidence type="ECO:0000313" key="25">
    <source>
        <dbReference type="EMBL" id="EFN67835.1"/>
    </source>
</evidence>
<evidence type="ECO:0000256" key="13">
    <source>
        <dbReference type="ARBA" id="ARBA00047588"/>
    </source>
</evidence>
<evidence type="ECO:0000256" key="19">
    <source>
        <dbReference type="ARBA" id="ARBA00064709"/>
    </source>
</evidence>
<evidence type="ECO:0000256" key="9">
    <source>
        <dbReference type="ARBA" id="ARBA00023098"/>
    </source>
</evidence>
<evidence type="ECO:0000256" key="18">
    <source>
        <dbReference type="ARBA" id="ARBA00058205"/>
    </source>
</evidence>
<dbReference type="CDD" id="cd03443">
    <property type="entry name" value="PaaI_thioesterase"/>
    <property type="match status" value="1"/>
</dbReference>
<dbReference type="FunCoup" id="E2AFE2">
    <property type="interactions" value="875"/>
</dbReference>
<dbReference type="AlphaFoldDB" id="E2AFE2"/>
<evidence type="ECO:0000259" key="24">
    <source>
        <dbReference type="Pfam" id="PF03061"/>
    </source>
</evidence>
<dbReference type="PANTHER" id="PTHR21660">
    <property type="entry name" value="THIOESTERASE SUPERFAMILY MEMBER-RELATED"/>
    <property type="match status" value="1"/>
</dbReference>
<evidence type="ECO:0000256" key="15">
    <source>
        <dbReference type="ARBA" id="ARBA00048074"/>
    </source>
</evidence>
<dbReference type="Gene3D" id="3.10.129.10">
    <property type="entry name" value="Hotdog Thioesterase"/>
    <property type="match status" value="1"/>
</dbReference>
<evidence type="ECO:0000256" key="23">
    <source>
        <dbReference type="ARBA" id="ARBA00083956"/>
    </source>
</evidence>
<organism evidence="26">
    <name type="scientific">Camponotus floridanus</name>
    <name type="common">Florida carpenter ant</name>
    <dbReference type="NCBI Taxonomy" id="104421"/>
    <lineage>
        <taxon>Eukaryota</taxon>
        <taxon>Metazoa</taxon>
        <taxon>Ecdysozoa</taxon>
        <taxon>Arthropoda</taxon>
        <taxon>Hexapoda</taxon>
        <taxon>Insecta</taxon>
        <taxon>Pterygota</taxon>
        <taxon>Neoptera</taxon>
        <taxon>Endopterygota</taxon>
        <taxon>Hymenoptera</taxon>
        <taxon>Apocrita</taxon>
        <taxon>Aculeata</taxon>
        <taxon>Formicoidea</taxon>
        <taxon>Formicidae</taxon>
        <taxon>Formicinae</taxon>
        <taxon>Camponotus</taxon>
    </lineage>
</organism>
<keyword evidence="9" id="KW-0443">Lipid metabolism</keyword>
<evidence type="ECO:0000256" key="20">
    <source>
        <dbReference type="ARBA" id="ARBA00067273"/>
    </source>
</evidence>
<sequence>MSRTKLAFAMWEKMKNTKNFSQCMKNVQLLSAADGKCKAQFTVAEEHLNLFGTLHGGFTSTAIDVISWCALVTYEREPKSPGAAHVSVDLHITFLKAAFPGEVVTIDAETIRSGKTLAFLEVELTKNDGKDIVARGQHTKFIMTDKQ</sequence>
<reference evidence="25 26" key="1">
    <citation type="journal article" date="2010" name="Science">
        <title>Genomic comparison of the ants Camponotus floridanus and Harpegnathos saltator.</title>
        <authorList>
            <person name="Bonasio R."/>
            <person name="Zhang G."/>
            <person name="Ye C."/>
            <person name="Mutti N.S."/>
            <person name="Fang X."/>
            <person name="Qin N."/>
            <person name="Donahue G."/>
            <person name="Yang P."/>
            <person name="Li Q."/>
            <person name="Li C."/>
            <person name="Zhang P."/>
            <person name="Huang Z."/>
            <person name="Berger S.L."/>
            <person name="Reinberg D."/>
            <person name="Wang J."/>
            <person name="Liebig J."/>
        </authorList>
    </citation>
    <scope>NUCLEOTIDE SEQUENCE [LARGE SCALE GENOMIC DNA]</scope>
    <source>
        <strain evidence="26">C129</strain>
    </source>
</reference>
<dbReference type="GO" id="GO:0005819">
    <property type="term" value="C:spindle"/>
    <property type="evidence" value="ECO:0007669"/>
    <property type="project" value="UniProtKB-SubCell"/>
</dbReference>
<evidence type="ECO:0000256" key="14">
    <source>
        <dbReference type="ARBA" id="ARBA00047969"/>
    </source>
</evidence>
<proteinExistence type="inferred from homology"/>
<dbReference type="InParanoid" id="E2AFE2"/>
<comment type="catalytic activity">
    <reaction evidence="13">
        <text>octanoyl-CoA + H2O = octanoate + CoA + H(+)</text>
        <dbReference type="Rhea" id="RHEA:30143"/>
        <dbReference type="ChEBI" id="CHEBI:15377"/>
        <dbReference type="ChEBI" id="CHEBI:15378"/>
        <dbReference type="ChEBI" id="CHEBI:25646"/>
        <dbReference type="ChEBI" id="CHEBI:57287"/>
        <dbReference type="ChEBI" id="CHEBI:57386"/>
    </reaction>
    <physiologicalReaction direction="left-to-right" evidence="13">
        <dbReference type="Rhea" id="RHEA:30144"/>
    </physiologicalReaction>
</comment>
<dbReference type="FunFam" id="3.10.129.10:FF:000021">
    <property type="entry name" value="Acyl-coenzyme A thioesterase 13"/>
    <property type="match status" value="1"/>
</dbReference>
<dbReference type="SUPFAM" id="SSF54637">
    <property type="entry name" value="Thioesterase/thiol ester dehydrase-isomerase"/>
    <property type="match status" value="1"/>
</dbReference>
<accession>E2AFE2</accession>
<dbReference type="EMBL" id="GL439108">
    <property type="protein sequence ID" value="EFN67835.1"/>
    <property type="molecule type" value="Genomic_DNA"/>
</dbReference>
<dbReference type="KEGG" id="cfo:105251788"/>
<keyword evidence="10" id="KW-0496">Mitochondrion</keyword>
<dbReference type="OrthoDB" id="46529at2759"/>
<dbReference type="NCBIfam" id="TIGR00369">
    <property type="entry name" value="unchar_dom_1"/>
    <property type="match status" value="1"/>
</dbReference>
<evidence type="ECO:0000256" key="22">
    <source>
        <dbReference type="ARBA" id="ARBA00081533"/>
    </source>
</evidence>
<evidence type="ECO:0000256" key="10">
    <source>
        <dbReference type="ARBA" id="ARBA00023128"/>
    </source>
</evidence>
<comment type="catalytic activity">
    <reaction evidence="14">
        <text>decanoyl-CoA + H2O = decanoate + CoA + H(+)</text>
        <dbReference type="Rhea" id="RHEA:40059"/>
        <dbReference type="ChEBI" id="CHEBI:15377"/>
        <dbReference type="ChEBI" id="CHEBI:15378"/>
        <dbReference type="ChEBI" id="CHEBI:27689"/>
        <dbReference type="ChEBI" id="CHEBI:57287"/>
        <dbReference type="ChEBI" id="CHEBI:61430"/>
    </reaction>
    <physiologicalReaction direction="left-to-right" evidence="14">
        <dbReference type="Rhea" id="RHEA:40060"/>
    </physiologicalReaction>
</comment>
<evidence type="ECO:0000256" key="17">
    <source>
        <dbReference type="ARBA" id="ARBA00052976"/>
    </source>
</evidence>
<protein>
    <recommendedName>
        <fullName evidence="20">Acyl-coenzyme A thioesterase 13</fullName>
    </recommendedName>
    <alternativeName>
        <fullName evidence="22">Hotdog-fold thioesterase superfamily member 2</fullName>
    </alternativeName>
    <alternativeName>
        <fullName evidence="21">Palmitoyl-CoA hydrolase</fullName>
    </alternativeName>
    <alternativeName>
        <fullName evidence="23">Thioesterase superfamily member 2</fullName>
    </alternativeName>
</protein>
<dbReference type="InterPro" id="IPR003736">
    <property type="entry name" value="PAAI_dom"/>
</dbReference>
<comment type="catalytic activity">
    <reaction evidence="16">
        <text>hexanoyl-CoA + H2O = hexanoate + CoA + H(+)</text>
        <dbReference type="Rhea" id="RHEA:40115"/>
        <dbReference type="ChEBI" id="CHEBI:15377"/>
        <dbReference type="ChEBI" id="CHEBI:15378"/>
        <dbReference type="ChEBI" id="CHEBI:17120"/>
        <dbReference type="ChEBI" id="CHEBI:57287"/>
        <dbReference type="ChEBI" id="CHEBI:62620"/>
    </reaction>
    <physiologicalReaction direction="left-to-right" evidence="16">
        <dbReference type="Rhea" id="RHEA:40116"/>
    </physiologicalReaction>
</comment>
<evidence type="ECO:0000313" key="26">
    <source>
        <dbReference type="Proteomes" id="UP000000311"/>
    </source>
</evidence>
<dbReference type="GO" id="GO:0005829">
    <property type="term" value="C:cytosol"/>
    <property type="evidence" value="ECO:0007669"/>
    <property type="project" value="UniProtKB-SubCell"/>
</dbReference>
<evidence type="ECO:0000256" key="21">
    <source>
        <dbReference type="ARBA" id="ARBA00075657"/>
    </source>
</evidence>
<evidence type="ECO:0000256" key="8">
    <source>
        <dbReference type="ARBA" id="ARBA00022990"/>
    </source>
</evidence>
<evidence type="ECO:0000256" key="2">
    <source>
        <dbReference type="ARBA" id="ARBA00004173"/>
    </source>
</evidence>